<evidence type="ECO:0000313" key="5">
    <source>
        <dbReference type="Proteomes" id="UP000807785"/>
    </source>
</evidence>
<dbReference type="PROSITE" id="PS01031">
    <property type="entry name" value="SHSP"/>
    <property type="match status" value="1"/>
</dbReference>
<comment type="similarity">
    <text evidence="1 2">Belongs to the small heat shock protein (HSP20) family.</text>
</comment>
<reference evidence="4" key="1">
    <citation type="submission" date="2020-10" db="EMBL/GenBank/DDBJ databases">
        <title>Connecting structure to function with the recovery of over 1000 high-quality activated sludge metagenome-assembled genomes encoding full-length rRNA genes using long-read sequencing.</title>
        <authorList>
            <person name="Singleton C.M."/>
            <person name="Petriglieri F."/>
            <person name="Kristensen J.M."/>
            <person name="Kirkegaard R.H."/>
            <person name="Michaelsen T.Y."/>
            <person name="Andersen M.H."/>
            <person name="Karst S.M."/>
            <person name="Dueholm M.S."/>
            <person name="Nielsen P.H."/>
            <person name="Albertsen M."/>
        </authorList>
    </citation>
    <scope>NUCLEOTIDE SEQUENCE</scope>
    <source>
        <strain evidence="4">Bjer_18-Q3-R1-45_BAT3C.347</strain>
    </source>
</reference>
<comment type="caution">
    <text evidence="4">The sequence shown here is derived from an EMBL/GenBank/DDBJ whole genome shotgun (WGS) entry which is preliminary data.</text>
</comment>
<evidence type="ECO:0000313" key="4">
    <source>
        <dbReference type="EMBL" id="MBK6974217.1"/>
    </source>
</evidence>
<sequence length="168" mass="18850">MKLENLKENVGSLWGNLAEGWRHLRDSAASALTSFKPDEKTNLPTDREVGDDVRLPGRGWAMLGGDVFEDDQRVVVRLEVPGMAKQDIDIEVLDDSLVMSGEKRFERESTEGRWRIMQCAYGSFRRVVPLPVAVKAEEARASYNNGVLRVELPKANPGRQRGVTLKVE</sequence>
<dbReference type="InterPro" id="IPR002068">
    <property type="entry name" value="A-crystallin/Hsp20_dom"/>
</dbReference>
<dbReference type="EMBL" id="JADJEV010000004">
    <property type="protein sequence ID" value="MBK6974217.1"/>
    <property type="molecule type" value="Genomic_DNA"/>
</dbReference>
<dbReference type="Pfam" id="PF00011">
    <property type="entry name" value="HSP20"/>
    <property type="match status" value="1"/>
</dbReference>
<organism evidence="4 5">
    <name type="scientific">Candidatus Methylophosphatis roskildensis</name>
    <dbReference type="NCBI Taxonomy" id="2899263"/>
    <lineage>
        <taxon>Bacteria</taxon>
        <taxon>Pseudomonadati</taxon>
        <taxon>Pseudomonadota</taxon>
        <taxon>Betaproteobacteria</taxon>
        <taxon>Nitrosomonadales</taxon>
        <taxon>Sterolibacteriaceae</taxon>
        <taxon>Candidatus Methylophosphatis</taxon>
    </lineage>
</organism>
<gene>
    <name evidence="4" type="ORF">IPH26_15165</name>
</gene>
<dbReference type="AlphaFoldDB" id="A0A9D7E5J3"/>
<evidence type="ECO:0000256" key="2">
    <source>
        <dbReference type="RuleBase" id="RU003616"/>
    </source>
</evidence>
<name>A0A9D7E5J3_9PROT</name>
<proteinExistence type="inferred from homology"/>
<dbReference type="PANTHER" id="PTHR11527">
    <property type="entry name" value="HEAT-SHOCK PROTEIN 20 FAMILY MEMBER"/>
    <property type="match status" value="1"/>
</dbReference>
<evidence type="ECO:0000259" key="3">
    <source>
        <dbReference type="PROSITE" id="PS01031"/>
    </source>
</evidence>
<dbReference type="SUPFAM" id="SSF49764">
    <property type="entry name" value="HSP20-like chaperones"/>
    <property type="match status" value="1"/>
</dbReference>
<protein>
    <submittedName>
        <fullName evidence="4">Hsp20/alpha crystallin family protein</fullName>
    </submittedName>
</protein>
<dbReference type="CDD" id="cd06464">
    <property type="entry name" value="ACD_sHsps-like"/>
    <property type="match status" value="1"/>
</dbReference>
<evidence type="ECO:0000256" key="1">
    <source>
        <dbReference type="PROSITE-ProRule" id="PRU00285"/>
    </source>
</evidence>
<dbReference type="Gene3D" id="2.60.40.790">
    <property type="match status" value="1"/>
</dbReference>
<dbReference type="Proteomes" id="UP000807785">
    <property type="component" value="Unassembled WGS sequence"/>
</dbReference>
<accession>A0A9D7E5J3</accession>
<feature type="domain" description="SHSP" evidence="3">
    <location>
        <begin position="56"/>
        <end position="168"/>
    </location>
</feature>
<dbReference type="InterPro" id="IPR008978">
    <property type="entry name" value="HSP20-like_chaperone"/>
</dbReference>
<dbReference type="InterPro" id="IPR031107">
    <property type="entry name" value="Small_HSP"/>
</dbReference>